<evidence type="ECO:0000256" key="9">
    <source>
        <dbReference type="HAMAP-Rule" id="MF_01200"/>
    </source>
</evidence>
<name>A0A9D1FGZ4_9BACT</name>
<keyword evidence="6 9" id="KW-0456">Lyase</keyword>
<keyword evidence="5 9" id="KW-0665">Pyrimidine biosynthesis</keyword>
<sequence>MINEKIKEKIVLALDVETFEEAKTLVDELSPYVGTFKVGLQLYTGFGNEIIDYIKNKNSNFFLDVKLMDIPNTVKKASENIVTRGANFYNVHALGGLEMMKQSKEGALLAAQKTGKKPPIILAVTVLTSISQEVLNDELEINKEVKNLAITLAKLAKKAGLSGVVASVHELKAIKEACGADFKVLCPGIRPSWSLKDDQKRIATPKIAIEGGADYLVIGRAVTAAQNRVEAMEKIYEEIGEVI</sequence>
<evidence type="ECO:0000313" key="15">
    <source>
        <dbReference type="Proteomes" id="UP000886865"/>
    </source>
</evidence>
<evidence type="ECO:0000256" key="10">
    <source>
        <dbReference type="PIRSR" id="PIRSR614732-1"/>
    </source>
</evidence>
<dbReference type="EMBL" id="DVJQ01000009">
    <property type="protein sequence ID" value="HIS73558.1"/>
    <property type="molecule type" value="Genomic_DNA"/>
</dbReference>
<comment type="function">
    <text evidence="1 9">Catalyzes the decarboxylation of orotidine 5'-monophosphate (OMP) to uridine 5'-monophosphate (UMP).</text>
</comment>
<feature type="binding site" evidence="9 11">
    <location>
        <position position="220"/>
    </location>
    <ligand>
        <name>substrate</name>
    </ligand>
</feature>
<feature type="active site" description="For OMPdecase activity" evidence="10">
    <location>
        <position position="69"/>
    </location>
</feature>
<evidence type="ECO:0000256" key="12">
    <source>
        <dbReference type="RuleBase" id="RU000512"/>
    </source>
</evidence>
<feature type="active site" description="For OMPdecase activity" evidence="10">
    <location>
        <position position="64"/>
    </location>
</feature>
<evidence type="ECO:0000256" key="6">
    <source>
        <dbReference type="ARBA" id="ARBA00023239"/>
    </source>
</evidence>
<comment type="pathway">
    <text evidence="2 9 12">Pyrimidine metabolism; UMP biosynthesis via de novo pathway; UMP from orotate: step 2/2.</text>
</comment>
<dbReference type="InterPro" id="IPR018089">
    <property type="entry name" value="OMPdecase_AS"/>
</dbReference>
<dbReference type="Gene3D" id="3.20.20.70">
    <property type="entry name" value="Aldolase class I"/>
    <property type="match status" value="1"/>
</dbReference>
<dbReference type="GO" id="GO:0005829">
    <property type="term" value="C:cytosol"/>
    <property type="evidence" value="ECO:0007669"/>
    <property type="project" value="TreeGrafter"/>
</dbReference>
<evidence type="ECO:0000256" key="11">
    <source>
        <dbReference type="PIRSR" id="PIRSR614732-2"/>
    </source>
</evidence>
<evidence type="ECO:0000256" key="4">
    <source>
        <dbReference type="ARBA" id="ARBA00022793"/>
    </source>
</evidence>
<comment type="catalytic activity">
    <reaction evidence="7 9 12">
        <text>orotidine 5'-phosphate + H(+) = UMP + CO2</text>
        <dbReference type="Rhea" id="RHEA:11596"/>
        <dbReference type="ChEBI" id="CHEBI:15378"/>
        <dbReference type="ChEBI" id="CHEBI:16526"/>
        <dbReference type="ChEBI" id="CHEBI:57538"/>
        <dbReference type="ChEBI" id="CHEBI:57865"/>
        <dbReference type="EC" id="4.1.1.23"/>
    </reaction>
</comment>
<dbReference type="PANTHER" id="PTHR32119">
    <property type="entry name" value="OROTIDINE 5'-PHOSPHATE DECARBOXYLASE"/>
    <property type="match status" value="1"/>
</dbReference>
<gene>
    <name evidence="9 14" type="primary">pyrF</name>
    <name evidence="14" type="ORF">IAA86_00895</name>
</gene>
<evidence type="ECO:0000259" key="13">
    <source>
        <dbReference type="SMART" id="SM00934"/>
    </source>
</evidence>
<evidence type="ECO:0000256" key="5">
    <source>
        <dbReference type="ARBA" id="ARBA00022975"/>
    </source>
</evidence>
<feature type="binding site" evidence="9 11">
    <location>
        <position position="219"/>
    </location>
    <ligand>
        <name>substrate</name>
    </ligand>
</feature>
<evidence type="ECO:0000256" key="2">
    <source>
        <dbReference type="ARBA" id="ARBA00004861"/>
    </source>
</evidence>
<dbReference type="Proteomes" id="UP000886865">
    <property type="component" value="Unassembled WGS sequence"/>
</dbReference>
<evidence type="ECO:0000313" key="14">
    <source>
        <dbReference type="EMBL" id="HIS73558.1"/>
    </source>
</evidence>
<reference evidence="14" key="2">
    <citation type="journal article" date="2021" name="PeerJ">
        <title>Extensive microbial diversity within the chicken gut microbiome revealed by metagenomics and culture.</title>
        <authorList>
            <person name="Gilroy R."/>
            <person name="Ravi A."/>
            <person name="Getino M."/>
            <person name="Pursley I."/>
            <person name="Horton D.L."/>
            <person name="Alikhan N.F."/>
            <person name="Baker D."/>
            <person name="Gharbi K."/>
            <person name="Hall N."/>
            <person name="Watson M."/>
            <person name="Adriaenssens E.M."/>
            <person name="Foster-Nyarko E."/>
            <person name="Jarju S."/>
            <person name="Secka A."/>
            <person name="Antonio M."/>
            <person name="Oren A."/>
            <person name="Chaudhuri R.R."/>
            <person name="La Ragione R."/>
            <person name="Hildebrand F."/>
            <person name="Pallen M.J."/>
        </authorList>
    </citation>
    <scope>NUCLEOTIDE SEQUENCE</scope>
    <source>
        <strain evidence="14">CHK152-2871</strain>
    </source>
</reference>
<comment type="caution">
    <text evidence="14">The sequence shown here is derived from an EMBL/GenBank/DDBJ whole genome shotgun (WGS) entry which is preliminary data.</text>
</comment>
<dbReference type="GO" id="GO:0004590">
    <property type="term" value="F:orotidine-5'-phosphate decarboxylase activity"/>
    <property type="evidence" value="ECO:0007669"/>
    <property type="project" value="UniProtKB-UniRule"/>
</dbReference>
<dbReference type="InterPro" id="IPR014732">
    <property type="entry name" value="OMPdecase"/>
</dbReference>
<dbReference type="HAMAP" id="MF_01200_B">
    <property type="entry name" value="OMPdecase_type1_B"/>
    <property type="match status" value="1"/>
</dbReference>
<dbReference type="InterPro" id="IPR047596">
    <property type="entry name" value="OMPdecase_bac"/>
</dbReference>
<dbReference type="PANTHER" id="PTHR32119:SF2">
    <property type="entry name" value="OROTIDINE 5'-PHOSPHATE DECARBOXYLASE"/>
    <property type="match status" value="1"/>
</dbReference>
<dbReference type="GO" id="GO:0006207">
    <property type="term" value="P:'de novo' pyrimidine nucleobase biosynthetic process"/>
    <property type="evidence" value="ECO:0007669"/>
    <property type="project" value="InterPro"/>
</dbReference>
<dbReference type="InterPro" id="IPR001754">
    <property type="entry name" value="OMPdeCOase_dom"/>
</dbReference>
<proteinExistence type="inferred from homology"/>
<comment type="subunit">
    <text evidence="3 9">Homodimer.</text>
</comment>
<dbReference type="EC" id="4.1.1.23" evidence="9"/>
<feature type="binding site" evidence="9 11">
    <location>
        <position position="199"/>
    </location>
    <ligand>
        <name>substrate</name>
    </ligand>
</feature>
<feature type="binding site" evidence="9 11">
    <location>
        <position position="15"/>
    </location>
    <ligand>
        <name>substrate</name>
    </ligand>
</feature>
<feature type="binding site" evidence="9 11">
    <location>
        <position position="128"/>
    </location>
    <ligand>
        <name>substrate</name>
    </ligand>
</feature>
<feature type="active site" description="For OMPdecase activity" evidence="10">
    <location>
        <position position="66"/>
    </location>
</feature>
<comment type="similarity">
    <text evidence="8 9">Belongs to the OMP decarboxylase family. Type 1 subfamily.</text>
</comment>
<protein>
    <recommendedName>
        <fullName evidence="9">Orotidine 5'-phosphate decarboxylase</fullName>
        <ecNumber evidence="9">4.1.1.23</ecNumber>
    </recommendedName>
    <alternativeName>
        <fullName evidence="9">OMP decarboxylase</fullName>
        <shortName evidence="9">OMPDCase</shortName>
        <shortName evidence="9">OMPdecase</shortName>
    </alternativeName>
</protein>
<organism evidence="14 15">
    <name type="scientific">Candidatus Galligastranaerophilus intestinavium</name>
    <dbReference type="NCBI Taxonomy" id="2840836"/>
    <lineage>
        <taxon>Bacteria</taxon>
        <taxon>Candidatus Galligastranaerophilus</taxon>
    </lineage>
</organism>
<keyword evidence="4 9" id="KW-0210">Decarboxylase</keyword>
<dbReference type="InterPro" id="IPR011060">
    <property type="entry name" value="RibuloseP-bd_barrel"/>
</dbReference>
<dbReference type="AlphaFoldDB" id="A0A9D1FGZ4"/>
<dbReference type="Pfam" id="PF00215">
    <property type="entry name" value="OMPdecase"/>
    <property type="match status" value="1"/>
</dbReference>
<dbReference type="CDD" id="cd04725">
    <property type="entry name" value="OMP_decarboxylase_like"/>
    <property type="match status" value="1"/>
</dbReference>
<dbReference type="NCBIfam" id="TIGR01740">
    <property type="entry name" value="pyrF"/>
    <property type="match status" value="1"/>
</dbReference>
<feature type="domain" description="Orotidine 5'-phosphate decarboxylase" evidence="13">
    <location>
        <begin position="9"/>
        <end position="235"/>
    </location>
</feature>
<evidence type="ECO:0000256" key="8">
    <source>
        <dbReference type="ARBA" id="ARBA00061012"/>
    </source>
</evidence>
<feature type="binding site" evidence="9 11">
    <location>
        <position position="37"/>
    </location>
    <ligand>
        <name>substrate</name>
    </ligand>
</feature>
<dbReference type="SMART" id="SM00934">
    <property type="entry name" value="OMPdecase"/>
    <property type="match status" value="1"/>
</dbReference>
<evidence type="ECO:0000256" key="1">
    <source>
        <dbReference type="ARBA" id="ARBA00002356"/>
    </source>
</evidence>
<dbReference type="SUPFAM" id="SSF51366">
    <property type="entry name" value="Ribulose-phoshate binding barrel"/>
    <property type="match status" value="1"/>
</dbReference>
<dbReference type="GO" id="GO:0044205">
    <property type="term" value="P:'de novo' UMP biosynthetic process"/>
    <property type="evidence" value="ECO:0007669"/>
    <property type="project" value="UniProtKB-UniRule"/>
</dbReference>
<feature type="binding site" evidence="9">
    <location>
        <begin position="64"/>
        <end position="73"/>
    </location>
    <ligand>
        <name>substrate</name>
    </ligand>
</feature>
<dbReference type="NCBIfam" id="NF001273">
    <property type="entry name" value="PRK00230.1"/>
    <property type="match status" value="1"/>
</dbReference>
<accession>A0A9D1FGZ4</accession>
<reference evidence="14" key="1">
    <citation type="submission" date="2020-10" db="EMBL/GenBank/DDBJ databases">
        <authorList>
            <person name="Gilroy R."/>
        </authorList>
    </citation>
    <scope>NUCLEOTIDE SEQUENCE</scope>
    <source>
        <strain evidence="14">CHK152-2871</strain>
    </source>
</reference>
<evidence type="ECO:0000256" key="7">
    <source>
        <dbReference type="ARBA" id="ARBA00049157"/>
    </source>
</evidence>
<dbReference type="FunFam" id="3.20.20.70:FF:000015">
    <property type="entry name" value="Orotidine 5'-phosphate decarboxylase"/>
    <property type="match status" value="1"/>
</dbReference>
<feature type="binding site" evidence="9 11">
    <location>
        <position position="190"/>
    </location>
    <ligand>
        <name>substrate</name>
    </ligand>
</feature>
<evidence type="ECO:0000256" key="3">
    <source>
        <dbReference type="ARBA" id="ARBA00011738"/>
    </source>
</evidence>
<dbReference type="PROSITE" id="PS00156">
    <property type="entry name" value="OMPDECASE"/>
    <property type="match status" value="1"/>
</dbReference>
<feature type="active site" description="Proton donor" evidence="9">
    <location>
        <position position="66"/>
    </location>
</feature>
<dbReference type="InterPro" id="IPR013785">
    <property type="entry name" value="Aldolase_TIM"/>
</dbReference>